<proteinExistence type="predicted"/>
<organism evidence="1 2">
    <name type="scientific">Rhizobium mongolense</name>
    <dbReference type="NCBI Taxonomy" id="57676"/>
    <lineage>
        <taxon>Bacteria</taxon>
        <taxon>Pseudomonadati</taxon>
        <taxon>Pseudomonadota</taxon>
        <taxon>Alphaproteobacteria</taxon>
        <taxon>Hyphomicrobiales</taxon>
        <taxon>Rhizobiaceae</taxon>
        <taxon>Rhizobium/Agrobacterium group</taxon>
        <taxon>Rhizobium</taxon>
    </lineage>
</organism>
<evidence type="ECO:0000313" key="1">
    <source>
        <dbReference type="EMBL" id="MBB4277046.1"/>
    </source>
</evidence>
<dbReference type="Proteomes" id="UP000533641">
    <property type="component" value="Unassembled WGS sequence"/>
</dbReference>
<dbReference type="AlphaFoldDB" id="A0A7W6RR04"/>
<accession>A0A7W6RR04</accession>
<comment type="caution">
    <text evidence="1">The sequence shown here is derived from an EMBL/GenBank/DDBJ whole genome shotgun (WGS) entry which is preliminary data.</text>
</comment>
<protein>
    <submittedName>
        <fullName evidence="1">Uncharacterized protein</fullName>
    </submittedName>
</protein>
<name>A0A7W6RR04_9HYPH</name>
<reference evidence="1 2" key="1">
    <citation type="submission" date="2020-08" db="EMBL/GenBank/DDBJ databases">
        <title>Genomic Encyclopedia of Type Strains, Phase IV (KMG-V): Genome sequencing to study the core and pangenomes of soil and plant-associated prokaryotes.</title>
        <authorList>
            <person name="Whitman W."/>
        </authorList>
    </citation>
    <scope>NUCLEOTIDE SEQUENCE [LARGE SCALE GENOMIC DNA]</scope>
    <source>
        <strain evidence="1 2">SEMIA 402</strain>
    </source>
</reference>
<evidence type="ECO:0000313" key="2">
    <source>
        <dbReference type="Proteomes" id="UP000533641"/>
    </source>
</evidence>
<dbReference type="RefSeq" id="WP_183927679.1">
    <property type="nucleotide sequence ID" value="NZ_JACIGM010000011.1"/>
</dbReference>
<gene>
    <name evidence="1" type="ORF">GGE12_004844</name>
</gene>
<dbReference type="Pfam" id="PF20135">
    <property type="entry name" value="DUF6525"/>
    <property type="match status" value="1"/>
</dbReference>
<dbReference type="EMBL" id="JACIGM010000011">
    <property type="protein sequence ID" value="MBB4277046.1"/>
    <property type="molecule type" value="Genomic_DNA"/>
</dbReference>
<sequence length="66" mass="7430">MDILKSASPAETMRAFDVLPQPLRQAIAGAAFAYDPREIAERIAKGRRPETILRGIARHEERRSRA</sequence>
<dbReference type="InterPro" id="IPR045386">
    <property type="entry name" value="DUF6525"/>
</dbReference>